<evidence type="ECO:0000313" key="2">
    <source>
        <dbReference type="Proteomes" id="UP000500686"/>
    </source>
</evidence>
<dbReference type="PROSITE" id="PS51257">
    <property type="entry name" value="PROKAR_LIPOPROTEIN"/>
    <property type="match status" value="1"/>
</dbReference>
<proteinExistence type="predicted"/>
<accession>A0A6M4JBF1</accession>
<dbReference type="PANTHER" id="PTHR23159:SF31">
    <property type="entry name" value="CENTROSOME-ASSOCIATED PROTEIN CEP250 ISOFORM X1"/>
    <property type="match status" value="1"/>
</dbReference>
<gene>
    <name evidence="1" type="ORF">HLA87_02910</name>
</gene>
<dbReference type="EMBL" id="CP053096">
    <property type="protein sequence ID" value="QJR43715.1"/>
    <property type="molecule type" value="Genomic_DNA"/>
</dbReference>
<sequence length="1035" mass="119491">MKKRNLLLSLTALATVSSAFLGAACNSSGENVNDATIVINLKKELQSLQNQQKDSNQQKEKLESELADLKQKIAQQSVDVELAQEEVNNKIEEINNLQKEIDLLNGTEIETNNLSAKELFKLVVTFLKDDFPNAMAEQSPDAFKENKELFDKISTQVTEEISDLENIEENSKNVWFWQNKILFNLKRAELVAKYVDNPQNPVTITKPKSSLIDALFDWRINDISRIIEQVSSKADDAYNTQGNNGSEIKAKLIENLNTYKKQYEDAKKSALLSHQISNWYKLENEKDGVIEKIINGNSTHQRSLMPQYKLSDFKMSLFPVYKKIVDKDFIDSAKKQLTDLVAQYKSFLVNRGIDFIYSVRYKKLFDEIRDITNTLVSATQEGNLEYFTEYSTKEKFQKFIDSSKETLFKGLLIDNSSAKREMNDKVDSNFNLNNNASLAAKFIGELTTKSNKDSNAKKLLFSSLIREFQTKIKAIFDMNHETFTQSFARYQEYLVLVKEFTIVKNLVNLHTDLEENIETDNLKNLLKWDNSSKYQALIESAKKNKERDNSNLQEQKTLIETLKLQHQFTNKNSAIQFIQELSSASKNVSDTFTKNFDLTVNQNTNSPVGVWAHMYGDDGAKKIVKLITDFNKEVQKLHSLSSTLDEQNLKNEIEVIINHGKLVIANIYGGKEGTTIDSFYGKFNILAKNSYLTPGDEYYEPAIKILNQIVGIYDQFISNEFASKDNAIKFVNDKLVQIGAIIETFKTITEYGRDWEYLENSSELKQLLNEQISSFKTKVEEFKTKAATINDESWKAIIDSIVKLSKENKQKFGSVSDNNPPIVDVLKETLDSYDNEIRRAKKKMENIPTYGKVFSGHEVYILLRYWSKTMRSDFEKNKLQKEQFKNDPFALWLENELKSITKYSEYKQIMKVESNDETWDVADPKLIPEIHAKFTELETNYAKALIDWFNGKNSDKKDELKSDLLQKREAYYTWLNELKSRDIHFGNKFIRFGADQYWGLDDNYDRFDAASLLLLYAKSFALSSVMNDLYEEYLK</sequence>
<dbReference type="PANTHER" id="PTHR23159">
    <property type="entry name" value="CENTROSOMAL PROTEIN 2"/>
    <property type="match status" value="1"/>
</dbReference>
<dbReference type="Proteomes" id="UP000500686">
    <property type="component" value="Chromosome"/>
</dbReference>
<evidence type="ECO:0000313" key="1">
    <source>
        <dbReference type="EMBL" id="QJR43715.1"/>
    </source>
</evidence>
<dbReference type="KEGG" id="mmir:HLA87_02910"/>
<name>A0A6M4JBF1_9MOLU</name>
<keyword evidence="2" id="KW-1185">Reference proteome</keyword>
<dbReference type="RefSeq" id="WP_171111757.1">
    <property type="nucleotide sequence ID" value="NZ_CP053096.1"/>
</dbReference>
<dbReference type="AlphaFoldDB" id="A0A6M4JBF1"/>
<reference evidence="1 2" key="1">
    <citation type="submission" date="2020-05" db="EMBL/GenBank/DDBJ databases">
        <title>Novel Mycoplasma species detected in Mirounga angustirostris (northern elephant seal) from the USA.</title>
        <authorList>
            <person name="Volokhov D.V."/>
        </authorList>
    </citation>
    <scope>NUCLEOTIDE SEQUENCE [LARGE SCALE GENOMIC DNA]</scope>
    <source>
        <strain evidence="1 2">Mirounga ES2806-GEN</strain>
    </source>
</reference>
<protein>
    <submittedName>
        <fullName evidence="1">Uncharacterized protein</fullName>
    </submittedName>
</protein>
<organism evidence="1 2">
    <name type="scientific">Mycoplasma miroungigenitalium</name>
    <dbReference type="NCBI Taxonomy" id="754515"/>
    <lineage>
        <taxon>Bacteria</taxon>
        <taxon>Bacillati</taxon>
        <taxon>Mycoplasmatota</taxon>
        <taxon>Mollicutes</taxon>
        <taxon>Mycoplasmataceae</taxon>
        <taxon>Mycoplasma</taxon>
    </lineage>
</organism>